<proteinExistence type="inferred from homology"/>
<dbReference type="Pfam" id="PF08241">
    <property type="entry name" value="Methyltransf_11"/>
    <property type="match status" value="1"/>
</dbReference>
<sequence>MSQYSHKEFNSKRYDSARPTYPDELYQELLKYHQGPTKLAIDVGTGSGFVSYKLSSFFDKVIGTDISETMIKSCLINDKYSGAIENGKLQFDIGTGEKQPPQIEDQSVDLITAAECCHWFNHDAFFEESSRVLRTGGTLGIWFYRDPVFIGHPEADEIYWNYSYNSLIEIDEDGKEIERWMGPFYEQPGHEFLRTFLGDVSVPKDKFKDDLTVEYNPLVDSESKSPLFIKKRITVKIFEQYVKSWSAYLTWMKTYGHKYDVAERMTQELKDKLGWDDDTEFEIVFRTWYKFLRRT</sequence>
<evidence type="ECO:0000313" key="6">
    <source>
        <dbReference type="Proteomes" id="UP000790833"/>
    </source>
</evidence>
<dbReference type="Proteomes" id="UP000790833">
    <property type="component" value="Unassembled WGS sequence"/>
</dbReference>
<dbReference type="GeneID" id="66115131"/>
<keyword evidence="2" id="KW-0489">Methyltransferase</keyword>
<evidence type="ECO:0000256" key="2">
    <source>
        <dbReference type="ARBA" id="ARBA00022603"/>
    </source>
</evidence>
<keyword evidence="3" id="KW-0808">Transferase</keyword>
<name>A0A9P8AH58_9ASCO</name>
<gene>
    <name evidence="5" type="ORF">KQ657_001757</name>
</gene>
<protein>
    <recommendedName>
        <fullName evidence="4">Methyltransferase type 11 domain-containing protein</fullName>
    </recommendedName>
</protein>
<accession>A0A9P8AH58</accession>
<comment type="similarity">
    <text evidence="1">Belongs to the methyltransferase superfamily.</text>
</comment>
<dbReference type="CDD" id="cd02440">
    <property type="entry name" value="AdoMet_MTases"/>
    <property type="match status" value="1"/>
</dbReference>
<dbReference type="InterPro" id="IPR013216">
    <property type="entry name" value="Methyltransf_11"/>
</dbReference>
<dbReference type="Gene3D" id="3.40.50.150">
    <property type="entry name" value="Vaccinia Virus protein VP39"/>
    <property type="match status" value="1"/>
</dbReference>
<dbReference type="GO" id="GO:0008757">
    <property type="term" value="F:S-adenosylmethionine-dependent methyltransferase activity"/>
    <property type="evidence" value="ECO:0007669"/>
    <property type="project" value="InterPro"/>
</dbReference>
<dbReference type="SUPFAM" id="SSF53335">
    <property type="entry name" value="S-adenosyl-L-methionine-dependent methyltransferases"/>
    <property type="match status" value="1"/>
</dbReference>
<evidence type="ECO:0000313" key="5">
    <source>
        <dbReference type="EMBL" id="KAG7192358.1"/>
    </source>
</evidence>
<dbReference type="InterPro" id="IPR029063">
    <property type="entry name" value="SAM-dependent_MTases_sf"/>
</dbReference>
<dbReference type="RefSeq" id="XP_043047908.1">
    <property type="nucleotide sequence ID" value="XM_043192540.1"/>
</dbReference>
<dbReference type="PANTHER" id="PTHR44942:SF4">
    <property type="entry name" value="METHYLTRANSFERASE TYPE 11 DOMAIN-CONTAINING PROTEIN"/>
    <property type="match status" value="1"/>
</dbReference>
<keyword evidence="6" id="KW-1185">Reference proteome</keyword>
<evidence type="ECO:0000256" key="3">
    <source>
        <dbReference type="ARBA" id="ARBA00022679"/>
    </source>
</evidence>
<organism evidence="5 6">
    <name type="scientific">Scheffersomyces spartinae</name>
    <dbReference type="NCBI Taxonomy" id="45513"/>
    <lineage>
        <taxon>Eukaryota</taxon>
        <taxon>Fungi</taxon>
        <taxon>Dikarya</taxon>
        <taxon>Ascomycota</taxon>
        <taxon>Saccharomycotina</taxon>
        <taxon>Pichiomycetes</taxon>
        <taxon>Debaryomycetaceae</taxon>
        <taxon>Scheffersomyces</taxon>
    </lineage>
</organism>
<comment type="caution">
    <text evidence="5">The sequence shown here is derived from an EMBL/GenBank/DDBJ whole genome shotgun (WGS) entry which is preliminary data.</text>
</comment>
<evidence type="ECO:0000259" key="4">
    <source>
        <dbReference type="Pfam" id="PF08241"/>
    </source>
</evidence>
<dbReference type="PANTHER" id="PTHR44942">
    <property type="entry name" value="METHYLTRANSF_11 DOMAIN-CONTAINING PROTEIN"/>
    <property type="match status" value="1"/>
</dbReference>
<dbReference type="OrthoDB" id="10027013at2759"/>
<feature type="domain" description="Methyltransferase type 11" evidence="4">
    <location>
        <begin position="41"/>
        <end position="139"/>
    </location>
</feature>
<dbReference type="AlphaFoldDB" id="A0A9P8AH58"/>
<dbReference type="InterPro" id="IPR051052">
    <property type="entry name" value="Diverse_substrate_MTase"/>
</dbReference>
<reference evidence="5" key="1">
    <citation type="submission" date="2021-03" db="EMBL/GenBank/DDBJ databases">
        <authorList>
            <person name="Palmer J.M."/>
        </authorList>
    </citation>
    <scope>NUCLEOTIDE SEQUENCE</scope>
    <source>
        <strain evidence="5">ARV_011</strain>
    </source>
</reference>
<dbReference type="EMBL" id="JAHMUF010000018">
    <property type="protein sequence ID" value="KAG7192358.1"/>
    <property type="molecule type" value="Genomic_DNA"/>
</dbReference>
<evidence type="ECO:0000256" key="1">
    <source>
        <dbReference type="ARBA" id="ARBA00008361"/>
    </source>
</evidence>
<dbReference type="GO" id="GO:0032259">
    <property type="term" value="P:methylation"/>
    <property type="evidence" value="ECO:0007669"/>
    <property type="project" value="UniProtKB-KW"/>
</dbReference>